<dbReference type="AlphaFoldDB" id="A0A9W4K2A4"/>
<accession>A0A9W4K2A4</accession>
<evidence type="ECO:0000313" key="2">
    <source>
        <dbReference type="Proteomes" id="UP001152592"/>
    </source>
</evidence>
<evidence type="ECO:0000313" key="1">
    <source>
        <dbReference type="EMBL" id="CAG8424905.1"/>
    </source>
</evidence>
<sequence length="123" mass="13350">MPASNSPELHSKLIQTSIFSRVLTSVLPQPECLSLTMSLDHPLQHLLKLPCLRALVRPLVLLSSLPLTPISSHRYDIPRGLLAQVESLTSTVLGSPSFPQAGRHVPEAPPLNIRGMGSIHLVN</sequence>
<comment type="caution">
    <text evidence="1">The sequence shown here is derived from an EMBL/GenBank/DDBJ whole genome shotgun (WGS) entry which is preliminary data.</text>
</comment>
<dbReference type="OrthoDB" id="9996127at2759"/>
<organism evidence="1 2">
    <name type="scientific">Penicillium salamii</name>
    <dbReference type="NCBI Taxonomy" id="1612424"/>
    <lineage>
        <taxon>Eukaryota</taxon>
        <taxon>Fungi</taxon>
        <taxon>Dikarya</taxon>
        <taxon>Ascomycota</taxon>
        <taxon>Pezizomycotina</taxon>
        <taxon>Eurotiomycetes</taxon>
        <taxon>Eurotiomycetidae</taxon>
        <taxon>Eurotiales</taxon>
        <taxon>Aspergillaceae</taxon>
        <taxon>Penicillium</taxon>
    </lineage>
</organism>
<dbReference type="Proteomes" id="UP001152592">
    <property type="component" value="Unassembled WGS sequence"/>
</dbReference>
<protein>
    <submittedName>
        <fullName evidence="1">Uncharacterized protein</fullName>
    </submittedName>
</protein>
<dbReference type="EMBL" id="CAJVPD010000289">
    <property type="protein sequence ID" value="CAG8424905.1"/>
    <property type="molecule type" value="Genomic_DNA"/>
</dbReference>
<reference evidence="1" key="1">
    <citation type="submission" date="2021-07" db="EMBL/GenBank/DDBJ databases">
        <authorList>
            <person name="Branca A.L. A."/>
        </authorList>
    </citation>
    <scope>NUCLEOTIDE SEQUENCE</scope>
</reference>
<gene>
    <name evidence="1" type="ORF">PSALAMII_LOCUS10137</name>
</gene>
<proteinExistence type="predicted"/>
<name>A0A9W4K2A4_9EURO</name>